<dbReference type="GeneID" id="72009286"/>
<evidence type="ECO:0000256" key="1">
    <source>
        <dbReference type="SAM" id="MobiDB-lite"/>
    </source>
</evidence>
<dbReference type="InterPro" id="IPR041336">
    <property type="entry name" value="DNApol_Exo"/>
</dbReference>
<comment type="caution">
    <text evidence="4">The sequence shown here is derived from an EMBL/GenBank/DDBJ whole genome shotgun (WGS) entry which is preliminary data.</text>
</comment>
<dbReference type="EMBL" id="JADCUA010000003">
    <property type="protein sequence ID" value="KAH9842011.1"/>
    <property type="molecule type" value="Genomic_DNA"/>
</dbReference>
<dbReference type="Pfam" id="PF18136">
    <property type="entry name" value="DNApol_Exo"/>
    <property type="match status" value="1"/>
</dbReference>
<organism evidence="4 5">
    <name type="scientific">Rhodofomes roseus</name>
    <dbReference type="NCBI Taxonomy" id="34475"/>
    <lineage>
        <taxon>Eukaryota</taxon>
        <taxon>Fungi</taxon>
        <taxon>Dikarya</taxon>
        <taxon>Basidiomycota</taxon>
        <taxon>Agaricomycotina</taxon>
        <taxon>Agaricomycetes</taxon>
        <taxon>Polyporales</taxon>
        <taxon>Rhodofomes</taxon>
    </lineage>
</organism>
<evidence type="ECO:0000259" key="2">
    <source>
        <dbReference type="Pfam" id="PF18136"/>
    </source>
</evidence>
<keyword evidence="5" id="KW-1185">Reference proteome</keyword>
<protein>
    <recommendedName>
        <fullName evidence="2">DNA mitochondrial polymerase exonuclease domain-containing protein</fullName>
    </recommendedName>
</protein>
<dbReference type="Proteomes" id="UP000814176">
    <property type="component" value="Unassembled WGS sequence"/>
</dbReference>
<gene>
    <name evidence="3" type="ORF">C8Q71DRAFT_885583</name>
    <name evidence="4" type="ORF">C8Q71DRAFT_885618</name>
</gene>
<dbReference type="EMBL" id="JADCUA010000003">
    <property type="protein sequence ID" value="KAH9842047.1"/>
    <property type="molecule type" value="Genomic_DNA"/>
</dbReference>
<feature type="region of interest" description="Disordered" evidence="1">
    <location>
        <begin position="1"/>
        <end position="26"/>
    </location>
</feature>
<dbReference type="Gene3D" id="3.30.420.390">
    <property type="match status" value="1"/>
</dbReference>
<evidence type="ECO:0000313" key="4">
    <source>
        <dbReference type="EMBL" id="KAH9842047.1"/>
    </source>
</evidence>
<proteinExistence type="predicted"/>
<reference evidence="4 5" key="1">
    <citation type="journal article" date="2021" name="Environ. Microbiol.">
        <title>Gene family expansions and transcriptome signatures uncover fungal adaptations to wood decay.</title>
        <authorList>
            <person name="Hage H."/>
            <person name="Miyauchi S."/>
            <person name="Viragh M."/>
            <person name="Drula E."/>
            <person name="Min B."/>
            <person name="Chaduli D."/>
            <person name="Navarro D."/>
            <person name="Favel A."/>
            <person name="Norest M."/>
            <person name="Lesage-Meessen L."/>
            <person name="Balint B."/>
            <person name="Merenyi Z."/>
            <person name="de Eugenio L."/>
            <person name="Morin E."/>
            <person name="Martinez A.T."/>
            <person name="Baldrian P."/>
            <person name="Stursova M."/>
            <person name="Martinez M.J."/>
            <person name="Novotny C."/>
            <person name="Magnuson J.K."/>
            <person name="Spatafora J.W."/>
            <person name="Maurice S."/>
            <person name="Pangilinan J."/>
            <person name="Andreopoulos W."/>
            <person name="LaButti K."/>
            <person name="Hundley H."/>
            <person name="Na H."/>
            <person name="Kuo A."/>
            <person name="Barry K."/>
            <person name="Lipzen A."/>
            <person name="Henrissat B."/>
            <person name="Riley R."/>
            <person name="Ahrendt S."/>
            <person name="Nagy L.G."/>
            <person name="Grigoriev I.V."/>
            <person name="Martin F."/>
            <person name="Rosso M.N."/>
        </authorList>
    </citation>
    <scope>NUCLEOTIDE SEQUENCE [LARGE SCALE GENOMIC DNA]</scope>
    <source>
        <strain evidence="4 5">CIRM-BRFM 1785</strain>
    </source>
</reference>
<feature type="domain" description="DNA mitochondrial polymerase exonuclease" evidence="2">
    <location>
        <begin position="23"/>
        <end position="86"/>
    </location>
</feature>
<dbReference type="RefSeq" id="XP_047783310.1">
    <property type="nucleotide sequence ID" value="XM_047928554.1"/>
</dbReference>
<sequence>MSTSTPSARARHSPGSRSRRILRASSFPPRPDHWNVQAGWTRYLYHPDGSSSYEHAEYPDFNGQAEEMLMFDVEALPAYSPYAVMA</sequence>
<name>A0ABQ8KTG8_9APHY</name>
<evidence type="ECO:0000313" key="5">
    <source>
        <dbReference type="Proteomes" id="UP000814176"/>
    </source>
</evidence>
<feature type="non-terminal residue" evidence="4">
    <location>
        <position position="86"/>
    </location>
</feature>
<feature type="compositionally biased region" description="Basic residues" evidence="1">
    <location>
        <begin position="9"/>
        <end position="22"/>
    </location>
</feature>
<evidence type="ECO:0000313" key="3">
    <source>
        <dbReference type="EMBL" id="KAH9842011.1"/>
    </source>
</evidence>
<accession>A0ABQ8KTG8</accession>